<dbReference type="PANTHER" id="PTHR37314">
    <property type="entry name" value="SLR0142 PROTEIN"/>
    <property type="match status" value="1"/>
</dbReference>
<proteinExistence type="predicted"/>
<reference evidence="2" key="1">
    <citation type="submission" date="2019-08" db="EMBL/GenBank/DDBJ databases">
        <authorList>
            <person name="Kucharzyk K."/>
            <person name="Murdoch R.W."/>
            <person name="Higgins S."/>
            <person name="Loffler F."/>
        </authorList>
    </citation>
    <scope>NUCLEOTIDE SEQUENCE</scope>
</reference>
<evidence type="ECO:0000313" key="2">
    <source>
        <dbReference type="EMBL" id="MPM22223.1"/>
    </source>
</evidence>
<protein>
    <recommendedName>
        <fullName evidence="3">DUF1275 domain-containing protein</fullName>
    </recommendedName>
</protein>
<dbReference type="AlphaFoldDB" id="A0A644Y6N1"/>
<evidence type="ECO:0000256" key="1">
    <source>
        <dbReference type="SAM" id="Phobius"/>
    </source>
</evidence>
<dbReference type="PANTHER" id="PTHR37314:SF4">
    <property type="entry name" value="UPF0700 TRANSMEMBRANE PROTEIN YOAK"/>
    <property type="match status" value="1"/>
</dbReference>
<evidence type="ECO:0008006" key="3">
    <source>
        <dbReference type="Google" id="ProtNLM"/>
    </source>
</evidence>
<dbReference type="Pfam" id="PF06912">
    <property type="entry name" value="DUF1275"/>
    <property type="match status" value="1"/>
</dbReference>
<dbReference type="EMBL" id="VSSQ01003761">
    <property type="protein sequence ID" value="MPM22223.1"/>
    <property type="molecule type" value="Genomic_DNA"/>
</dbReference>
<keyword evidence="1" id="KW-1133">Transmembrane helix</keyword>
<feature type="transmembrane region" description="Helical" evidence="1">
    <location>
        <begin position="202"/>
        <end position="220"/>
    </location>
</feature>
<accession>A0A644Y6N1</accession>
<name>A0A644Y6N1_9ZZZZ</name>
<feature type="transmembrane region" description="Helical" evidence="1">
    <location>
        <begin position="12"/>
        <end position="31"/>
    </location>
</feature>
<dbReference type="InterPro" id="IPR010699">
    <property type="entry name" value="DUF1275"/>
</dbReference>
<sequence length="224" mass="24094">MKKEELQRSESFPVAALLALSGGLLDAYTYLSRGGVFANAETGNIVLLGIRLARREWSAALSYLAPILAFALGVLAAELVKSRRLHKSGRYHWRHFTLGTEIAVLTGASFIPRGELDGLVNMMVAFVCAMQVEAFRKVRGHAFATTMCTGNLRSGTEALYSGALHRNRTLIEKGACYYGVIGCFIAGAAFGAVLSGLFPQRAVLGAAVFQSVAFAAMITGEKRR</sequence>
<feature type="transmembrane region" description="Helical" evidence="1">
    <location>
        <begin position="175"/>
        <end position="196"/>
    </location>
</feature>
<keyword evidence="1" id="KW-0472">Membrane</keyword>
<keyword evidence="1" id="KW-0812">Transmembrane</keyword>
<organism evidence="2">
    <name type="scientific">bioreactor metagenome</name>
    <dbReference type="NCBI Taxonomy" id="1076179"/>
    <lineage>
        <taxon>unclassified sequences</taxon>
        <taxon>metagenomes</taxon>
        <taxon>ecological metagenomes</taxon>
    </lineage>
</organism>
<comment type="caution">
    <text evidence="2">The sequence shown here is derived from an EMBL/GenBank/DDBJ whole genome shotgun (WGS) entry which is preliminary data.</text>
</comment>
<feature type="transmembrane region" description="Helical" evidence="1">
    <location>
        <begin position="60"/>
        <end position="80"/>
    </location>
</feature>
<gene>
    <name evidence="2" type="ORF">SDC9_68674</name>
</gene>